<proteinExistence type="predicted"/>
<accession>A0A101HNR8</accession>
<name>A0A101HNR8_9BACT</name>
<comment type="caution">
    <text evidence="2">The sequence shown here is derived from an EMBL/GenBank/DDBJ whole genome shotgun (WGS) entry which is preliminary data.</text>
</comment>
<feature type="region of interest" description="Disordered" evidence="1">
    <location>
        <begin position="17"/>
        <end position="46"/>
    </location>
</feature>
<reference evidence="3" key="1">
    <citation type="journal article" date="2015" name="MBio">
        <title>Genome-Resolved Metagenomic Analysis Reveals Roles for Candidate Phyla and Other Microbial Community Members in Biogeochemical Transformations in Oil Reservoirs.</title>
        <authorList>
            <person name="Hu P."/>
            <person name="Tom L."/>
            <person name="Singh A."/>
            <person name="Thomas B.C."/>
            <person name="Baker B.J."/>
            <person name="Piceno Y.M."/>
            <person name="Andersen G.L."/>
            <person name="Banfield J.F."/>
        </authorList>
    </citation>
    <scope>NUCLEOTIDE SEQUENCE [LARGE SCALE GENOMIC DNA]</scope>
</reference>
<evidence type="ECO:0000313" key="3">
    <source>
        <dbReference type="Proteomes" id="UP000054092"/>
    </source>
</evidence>
<dbReference type="AlphaFoldDB" id="A0A101HNR8"/>
<dbReference type="EMBL" id="LGGP01000246">
    <property type="protein sequence ID" value="KUK79680.1"/>
    <property type="molecule type" value="Genomic_DNA"/>
</dbReference>
<protein>
    <submittedName>
        <fullName evidence="2">Uncharacterized protein</fullName>
    </submittedName>
</protein>
<gene>
    <name evidence="2" type="ORF">XD94_1320</name>
</gene>
<sequence>MRIKAVLGPSLKIMDPSFEKSKNRSNAAKSIAEVMPGKTSGDAIPP</sequence>
<dbReference type="Proteomes" id="UP000054092">
    <property type="component" value="Unassembled WGS sequence"/>
</dbReference>
<dbReference type="PATRIC" id="fig|1184387.3.peg.1779"/>
<evidence type="ECO:0000256" key="1">
    <source>
        <dbReference type="SAM" id="MobiDB-lite"/>
    </source>
</evidence>
<organism evidence="2 3">
    <name type="scientific">Mesotoga prima</name>
    <dbReference type="NCBI Taxonomy" id="1184387"/>
    <lineage>
        <taxon>Bacteria</taxon>
        <taxon>Thermotogati</taxon>
        <taxon>Thermotogota</taxon>
        <taxon>Thermotogae</taxon>
        <taxon>Kosmotogales</taxon>
        <taxon>Kosmotogaceae</taxon>
        <taxon>Mesotoga</taxon>
    </lineage>
</organism>
<evidence type="ECO:0000313" key="2">
    <source>
        <dbReference type="EMBL" id="KUK79680.1"/>
    </source>
</evidence>